<dbReference type="Proteomes" id="UP000325286">
    <property type="component" value="Chromosome"/>
</dbReference>
<dbReference type="KEGG" id="rul:UC8_23530"/>
<accession>A0A5B9QN09</accession>
<evidence type="ECO:0000313" key="2">
    <source>
        <dbReference type="Proteomes" id="UP000325286"/>
    </source>
</evidence>
<evidence type="ECO:0000313" key="1">
    <source>
        <dbReference type="EMBL" id="QEG40344.1"/>
    </source>
</evidence>
<sequence length="65" mass="7051">MGPRPVSKSSMGPRPVFILTLPPGHWCLHKTHHPISPSLWEGREGTSGEGFSVCKMQVFPSAKPG</sequence>
<gene>
    <name evidence="1" type="ORF">UC8_23530</name>
</gene>
<name>A0A5B9QN09_9BACT</name>
<keyword evidence="2" id="KW-1185">Reference proteome</keyword>
<reference evidence="1 2" key="1">
    <citation type="submission" date="2019-08" db="EMBL/GenBank/DDBJ databases">
        <title>Deep-cultivation of Planctomycetes and their phenomic and genomic characterization uncovers novel biology.</title>
        <authorList>
            <person name="Wiegand S."/>
            <person name="Jogler M."/>
            <person name="Boedeker C."/>
            <person name="Pinto D."/>
            <person name="Vollmers J."/>
            <person name="Rivas-Marin E."/>
            <person name="Kohn T."/>
            <person name="Peeters S.H."/>
            <person name="Heuer A."/>
            <person name="Rast P."/>
            <person name="Oberbeckmann S."/>
            <person name="Bunk B."/>
            <person name="Jeske O."/>
            <person name="Meyerdierks A."/>
            <person name="Storesund J.E."/>
            <person name="Kallscheuer N."/>
            <person name="Luecker S."/>
            <person name="Lage O.M."/>
            <person name="Pohl T."/>
            <person name="Merkel B.J."/>
            <person name="Hornburger P."/>
            <person name="Mueller R.-W."/>
            <person name="Bruemmer F."/>
            <person name="Labrenz M."/>
            <person name="Spormann A.M."/>
            <person name="Op den Camp H."/>
            <person name="Overmann J."/>
            <person name="Amann R."/>
            <person name="Jetten M.S.M."/>
            <person name="Mascher T."/>
            <person name="Medema M.H."/>
            <person name="Devos D.P."/>
            <person name="Kaster A.-K."/>
            <person name="Ovreas L."/>
            <person name="Rohde M."/>
            <person name="Galperin M.Y."/>
            <person name="Jogler C."/>
        </authorList>
    </citation>
    <scope>NUCLEOTIDE SEQUENCE [LARGE SCALE GENOMIC DNA]</scope>
    <source>
        <strain evidence="1 2">UC8</strain>
    </source>
</reference>
<protein>
    <submittedName>
        <fullName evidence="1">Uncharacterized protein</fullName>
    </submittedName>
</protein>
<organism evidence="1 2">
    <name type="scientific">Roseimaritima ulvae</name>
    <dbReference type="NCBI Taxonomy" id="980254"/>
    <lineage>
        <taxon>Bacteria</taxon>
        <taxon>Pseudomonadati</taxon>
        <taxon>Planctomycetota</taxon>
        <taxon>Planctomycetia</taxon>
        <taxon>Pirellulales</taxon>
        <taxon>Pirellulaceae</taxon>
        <taxon>Roseimaritima</taxon>
    </lineage>
</organism>
<proteinExistence type="predicted"/>
<dbReference type="AlphaFoldDB" id="A0A5B9QN09"/>
<dbReference type="EMBL" id="CP042914">
    <property type="protein sequence ID" value="QEG40344.1"/>
    <property type="molecule type" value="Genomic_DNA"/>
</dbReference>